<feature type="signal peptide" evidence="2">
    <location>
        <begin position="1"/>
        <end position="26"/>
    </location>
</feature>
<dbReference type="Pfam" id="PF02368">
    <property type="entry name" value="Big_2"/>
    <property type="match status" value="1"/>
</dbReference>
<name>A0ABY8KJ96_9BACI</name>
<evidence type="ECO:0000256" key="1">
    <source>
        <dbReference type="ARBA" id="ARBA00022729"/>
    </source>
</evidence>
<dbReference type="PROSITE" id="PS51272">
    <property type="entry name" value="SLH"/>
    <property type="match status" value="3"/>
</dbReference>
<keyword evidence="5" id="KW-1185">Reference proteome</keyword>
<dbReference type="InterPro" id="IPR001119">
    <property type="entry name" value="SLH_dom"/>
</dbReference>
<evidence type="ECO:0000256" key="2">
    <source>
        <dbReference type="SAM" id="SignalP"/>
    </source>
</evidence>
<protein>
    <submittedName>
        <fullName evidence="4">Leucine-rich repeat protein</fullName>
    </submittedName>
</protein>
<feature type="chain" id="PRO_5046605349" evidence="2">
    <location>
        <begin position="27"/>
        <end position="1343"/>
    </location>
</feature>
<gene>
    <name evidence="4" type="ORF">QBO96_01800</name>
</gene>
<dbReference type="Gene3D" id="3.80.10.10">
    <property type="entry name" value="Ribonuclease Inhibitor"/>
    <property type="match status" value="3"/>
</dbReference>
<dbReference type="SUPFAM" id="SSF52058">
    <property type="entry name" value="L domain-like"/>
    <property type="match status" value="2"/>
</dbReference>
<dbReference type="InterPro" id="IPR053139">
    <property type="entry name" value="Surface_bspA-like"/>
</dbReference>
<evidence type="ECO:0000313" key="5">
    <source>
        <dbReference type="Proteomes" id="UP001244564"/>
    </source>
</evidence>
<dbReference type="InterPro" id="IPR008964">
    <property type="entry name" value="Invasin/intimin_cell_adhesion"/>
</dbReference>
<dbReference type="PANTHER" id="PTHR45661">
    <property type="entry name" value="SURFACE ANTIGEN"/>
    <property type="match status" value="1"/>
</dbReference>
<organism evidence="4 5">
    <name type="scientific">Lysinibacillus capsici</name>
    <dbReference type="NCBI Taxonomy" id="2115968"/>
    <lineage>
        <taxon>Bacteria</taxon>
        <taxon>Bacillati</taxon>
        <taxon>Bacillota</taxon>
        <taxon>Bacilli</taxon>
        <taxon>Bacillales</taxon>
        <taxon>Bacillaceae</taxon>
        <taxon>Lysinibacillus</taxon>
    </lineage>
</organism>
<dbReference type="Gene3D" id="2.60.40.1080">
    <property type="match status" value="4"/>
</dbReference>
<feature type="domain" description="SLH" evidence="3">
    <location>
        <begin position="1119"/>
        <end position="1185"/>
    </location>
</feature>
<evidence type="ECO:0000259" key="3">
    <source>
        <dbReference type="PROSITE" id="PS51272"/>
    </source>
</evidence>
<dbReference type="InterPro" id="IPR026906">
    <property type="entry name" value="LRR_5"/>
</dbReference>
<reference evidence="4 5" key="1">
    <citation type="submission" date="2023-04" db="EMBL/GenBank/DDBJ databases">
        <title>Genomic of Lysinibacillus capsici TSBLM.</title>
        <authorList>
            <person name="Hu X.S."/>
            <person name="Yu C.H."/>
        </authorList>
    </citation>
    <scope>NUCLEOTIDE SEQUENCE [LARGE SCALE GENOMIC DNA]</scope>
    <source>
        <strain evidence="4 5">TSBLM</strain>
    </source>
</reference>
<dbReference type="InterPro" id="IPR032675">
    <property type="entry name" value="LRR_dom_sf"/>
</dbReference>
<dbReference type="Pfam" id="PF13306">
    <property type="entry name" value="LRR_5"/>
    <property type="match status" value="2"/>
</dbReference>
<feature type="domain" description="SLH" evidence="3">
    <location>
        <begin position="1253"/>
        <end position="1316"/>
    </location>
</feature>
<accession>A0ABY8KJ96</accession>
<evidence type="ECO:0000313" key="4">
    <source>
        <dbReference type="EMBL" id="WGF39017.1"/>
    </source>
</evidence>
<dbReference type="Proteomes" id="UP001244564">
    <property type="component" value="Chromosome"/>
</dbReference>
<proteinExistence type="predicted"/>
<dbReference type="RefSeq" id="WP_279494804.1">
    <property type="nucleotide sequence ID" value="NZ_CP122283.1"/>
</dbReference>
<feature type="domain" description="SLH" evidence="3">
    <location>
        <begin position="1186"/>
        <end position="1245"/>
    </location>
</feature>
<dbReference type="InterPro" id="IPR003343">
    <property type="entry name" value="Big_2"/>
</dbReference>
<keyword evidence="1 2" id="KW-0732">Signal</keyword>
<dbReference type="PANTHER" id="PTHR45661:SF3">
    <property type="entry name" value="IG-LIKE DOMAIN-CONTAINING PROTEIN"/>
    <property type="match status" value="1"/>
</dbReference>
<sequence>MKKLASLFLIVLLLNLQWGNIPVYGAANSESDFLTNPNGTGVTIKSYKGTTKDVTIPPTIDGQAVTSIGDSAFASNQLTNVTIPSSVTSIGDSAFRYNQLTNVTIPSSVTSIGDSAFAYNQLTNVTIPSSVTNIGEFAFASNQLTNVTIPSSVTSIGASAFASNKLTNVTIPSSVTNIGEFAFYNNQLTNVTIPSSVTSIGASAFYYNQLPNVTIPSSVTNIGASAFASNKLTNVTIPSSVTNIGEFAFQSNKLTNVTIPSSVTSIGASAFASNQLTNVTIPSSVTSIGDSAFASNQLTNVTIPSSVTSIGASAFRYNKLPNVTIPSSVTSIGDSVFYSNQLTDVTIPSSVTSIGEYAFYNNKLTNVTIPSSVTSIGAFAFRSNQLPNVTIPSSVTSIGEFAFYNNQLTNVTIPSSVTSIGASAFAYNQLPNVTIPSSVTSIGDYVFYSNQLTDVTIPSSVTSIGGFAFASNQLPNVTIPSSVTSIGTFAFYNNQLNQVEFKGQISRLSQTAFNHQAKPGATFHGWFEDQSYTTSWTYTVTAPMIIYAKWPTYSTGIVLSPKTGQLTVGGTQNFQLIENLSDGTTQDQTGNAQFTVDDSAIATMQDNVLTAIAPGTVTVRATYGSTSDTATITVNSAPVTTTGISLSPKTGQLTVGGTQNFQLIENLSDGTTQDQTGNAQFTVDNSAIATMQDNVLTAIAPGTVTVRATYGSTSDTATITVNSAPVTTTGISLSPKTGQLTVGGTQNFQLIENLSDGTTQDQTGNAQFTVDNSAIATMQDNVLTAIAPGTVAVRATYGSTSDTATITVNSAPVTTTGISLSPKTGQLTVGGTQNFQLIENLSDGTTQDQTAKTGFTVSDPTVATIQGSTLTAIAPGTVTVTATYGSSFDTATITVKAPTTVPETTPVPQPDDSVEPMPSGVIPIIRTVEQGIVRYHANVLLEPVQVQVQQMSNQEERTIRLVYPAETATVEAILHLPRTAGLYLNKQQTNLFMQTALAHLMMPSTAFNGITEDIFFRIMPVKAQQQEMIQANVRQNEHIQQAMPNRATLSLLGTPVTIETNLQNRPITITLPISAALTAEQMASLVVYIEHSDATTEVKRGRIVEFEPGVKGFQFEVDHFSTFSLVYASEVQEEEKEEVETNRLVPYIQGYPDGTFKPNASVTRAQMATMLARFLTNGKIPTAEVTFEDTEKNTSKYAIEFVKQAGLFNGTTQTKFDPNGTITRAQMAGVIARWVDTVCAQDDTKTYCQTAKPGKVFSDVAASHWAASSIERVSALGIMTGNSATTFNPNGALTRAQAVKVLNQLFERPTVENITESTFRDVPASHWAIGVIEAAATEMTMKK</sequence>
<dbReference type="Pfam" id="PF00395">
    <property type="entry name" value="SLH"/>
    <property type="match status" value="3"/>
</dbReference>
<dbReference type="SMART" id="SM00635">
    <property type="entry name" value="BID_2"/>
    <property type="match status" value="4"/>
</dbReference>
<dbReference type="EMBL" id="CP122283">
    <property type="protein sequence ID" value="WGF39017.1"/>
    <property type="molecule type" value="Genomic_DNA"/>
</dbReference>
<dbReference type="SUPFAM" id="SSF49373">
    <property type="entry name" value="Invasin/intimin cell-adhesion fragments"/>
    <property type="match status" value="2"/>
</dbReference>